<organism evidence="8 9">
    <name type="scientific">Rhipicephalus microplus</name>
    <name type="common">Cattle tick</name>
    <name type="synonym">Boophilus microplus</name>
    <dbReference type="NCBI Taxonomy" id="6941"/>
    <lineage>
        <taxon>Eukaryota</taxon>
        <taxon>Metazoa</taxon>
        <taxon>Ecdysozoa</taxon>
        <taxon>Arthropoda</taxon>
        <taxon>Chelicerata</taxon>
        <taxon>Arachnida</taxon>
        <taxon>Acari</taxon>
        <taxon>Parasitiformes</taxon>
        <taxon>Ixodida</taxon>
        <taxon>Ixodoidea</taxon>
        <taxon>Ixodidae</taxon>
        <taxon>Rhipicephalinae</taxon>
        <taxon>Rhipicephalus</taxon>
        <taxon>Boophilus</taxon>
    </lineage>
</organism>
<evidence type="ECO:0000256" key="5">
    <source>
        <dbReference type="PROSITE-ProRule" id="PRU00309"/>
    </source>
</evidence>
<evidence type="ECO:0000256" key="2">
    <source>
        <dbReference type="ARBA" id="ARBA00022771"/>
    </source>
</evidence>
<reference evidence="8" key="2">
    <citation type="submission" date="2021-09" db="EMBL/GenBank/DDBJ databases">
        <authorList>
            <person name="Jia N."/>
            <person name="Wang J."/>
            <person name="Shi W."/>
            <person name="Du L."/>
            <person name="Sun Y."/>
            <person name="Zhan W."/>
            <person name="Jiang J."/>
            <person name="Wang Q."/>
            <person name="Zhang B."/>
            <person name="Ji P."/>
            <person name="Sakyi L.B."/>
            <person name="Cui X."/>
            <person name="Yuan T."/>
            <person name="Jiang B."/>
            <person name="Yang W."/>
            <person name="Lam T.T.-Y."/>
            <person name="Chang Q."/>
            <person name="Ding S."/>
            <person name="Wang X."/>
            <person name="Zhu J."/>
            <person name="Ruan X."/>
            <person name="Zhao L."/>
            <person name="Wei J."/>
            <person name="Que T."/>
            <person name="Du C."/>
            <person name="Cheng J."/>
            <person name="Dai P."/>
            <person name="Han X."/>
            <person name="Huang E."/>
            <person name="Gao Y."/>
            <person name="Liu J."/>
            <person name="Shao H."/>
            <person name="Ye R."/>
            <person name="Li L."/>
            <person name="Wei W."/>
            <person name="Wang X."/>
            <person name="Wang C."/>
            <person name="Huo Q."/>
            <person name="Li W."/>
            <person name="Guo W."/>
            <person name="Chen H."/>
            <person name="Chen S."/>
            <person name="Zhou L."/>
            <person name="Zhou L."/>
            <person name="Ni X."/>
            <person name="Tian J."/>
            <person name="Zhou Y."/>
            <person name="Sheng Y."/>
            <person name="Liu T."/>
            <person name="Pan Y."/>
            <person name="Xia L."/>
            <person name="Li J."/>
            <person name="Zhao F."/>
            <person name="Cao W."/>
        </authorList>
    </citation>
    <scope>NUCLEOTIDE SEQUENCE</scope>
    <source>
        <strain evidence="8">Rmic-2018</strain>
        <tissue evidence="8">Larvae</tissue>
    </source>
</reference>
<name>A0A9J6E0I0_RHIMP</name>
<keyword evidence="4 5" id="KW-0238">DNA-binding</keyword>
<dbReference type="PROSITE" id="PS50950">
    <property type="entry name" value="ZF_THAP"/>
    <property type="match status" value="1"/>
</dbReference>
<keyword evidence="3" id="KW-0862">Zinc</keyword>
<evidence type="ECO:0000256" key="3">
    <source>
        <dbReference type="ARBA" id="ARBA00022833"/>
    </source>
</evidence>
<keyword evidence="9" id="KW-1185">Reference proteome</keyword>
<comment type="caution">
    <text evidence="8">The sequence shown here is derived from an EMBL/GenBank/DDBJ whole genome shotgun (WGS) entry which is preliminary data.</text>
</comment>
<keyword evidence="1" id="KW-0479">Metal-binding</keyword>
<proteinExistence type="predicted"/>
<dbReference type="GO" id="GO:0008270">
    <property type="term" value="F:zinc ion binding"/>
    <property type="evidence" value="ECO:0007669"/>
    <property type="project" value="UniProtKB-KW"/>
</dbReference>
<evidence type="ECO:0000256" key="4">
    <source>
        <dbReference type="ARBA" id="ARBA00023125"/>
    </source>
</evidence>
<feature type="compositionally biased region" description="Low complexity" evidence="6">
    <location>
        <begin position="80"/>
        <end position="96"/>
    </location>
</feature>
<evidence type="ECO:0000313" key="8">
    <source>
        <dbReference type="EMBL" id="KAH8027512.1"/>
    </source>
</evidence>
<dbReference type="EMBL" id="JABSTU010000006">
    <property type="protein sequence ID" value="KAH8027512.1"/>
    <property type="molecule type" value="Genomic_DNA"/>
</dbReference>
<evidence type="ECO:0000256" key="6">
    <source>
        <dbReference type="SAM" id="MobiDB-lite"/>
    </source>
</evidence>
<accession>A0A9J6E0I0</accession>
<feature type="domain" description="THAP-type" evidence="7">
    <location>
        <begin position="1"/>
        <end position="87"/>
    </location>
</feature>
<evidence type="ECO:0000256" key="1">
    <source>
        <dbReference type="ARBA" id="ARBA00022723"/>
    </source>
</evidence>
<evidence type="ECO:0000259" key="7">
    <source>
        <dbReference type="PROSITE" id="PS50950"/>
    </source>
</evidence>
<evidence type="ECO:0000313" key="9">
    <source>
        <dbReference type="Proteomes" id="UP000821866"/>
    </source>
</evidence>
<reference evidence="8" key="1">
    <citation type="journal article" date="2020" name="Cell">
        <title>Large-Scale Comparative Analyses of Tick Genomes Elucidate Their Genetic Diversity and Vector Capacities.</title>
        <authorList>
            <consortium name="Tick Genome and Microbiome Consortium (TIGMIC)"/>
            <person name="Jia N."/>
            <person name="Wang J."/>
            <person name="Shi W."/>
            <person name="Du L."/>
            <person name="Sun Y."/>
            <person name="Zhan W."/>
            <person name="Jiang J.F."/>
            <person name="Wang Q."/>
            <person name="Zhang B."/>
            <person name="Ji P."/>
            <person name="Bell-Sakyi L."/>
            <person name="Cui X.M."/>
            <person name="Yuan T.T."/>
            <person name="Jiang B.G."/>
            <person name="Yang W.F."/>
            <person name="Lam T.T."/>
            <person name="Chang Q.C."/>
            <person name="Ding S.J."/>
            <person name="Wang X.J."/>
            <person name="Zhu J.G."/>
            <person name="Ruan X.D."/>
            <person name="Zhao L."/>
            <person name="Wei J.T."/>
            <person name="Ye R.Z."/>
            <person name="Que T.C."/>
            <person name="Du C.H."/>
            <person name="Zhou Y.H."/>
            <person name="Cheng J.X."/>
            <person name="Dai P.F."/>
            <person name="Guo W.B."/>
            <person name="Han X.H."/>
            <person name="Huang E.J."/>
            <person name="Li L.F."/>
            <person name="Wei W."/>
            <person name="Gao Y.C."/>
            <person name="Liu J.Z."/>
            <person name="Shao H.Z."/>
            <person name="Wang X."/>
            <person name="Wang C.C."/>
            <person name="Yang T.C."/>
            <person name="Huo Q.B."/>
            <person name="Li W."/>
            <person name="Chen H.Y."/>
            <person name="Chen S.E."/>
            <person name="Zhou L.G."/>
            <person name="Ni X.B."/>
            <person name="Tian J.H."/>
            <person name="Sheng Y."/>
            <person name="Liu T."/>
            <person name="Pan Y.S."/>
            <person name="Xia L.Y."/>
            <person name="Li J."/>
            <person name="Zhao F."/>
            <person name="Cao W.C."/>
        </authorList>
    </citation>
    <scope>NUCLEOTIDE SEQUENCE</scope>
    <source>
        <strain evidence="8">Rmic-2018</strain>
    </source>
</reference>
<dbReference type="GO" id="GO:0003677">
    <property type="term" value="F:DNA binding"/>
    <property type="evidence" value="ECO:0007669"/>
    <property type="project" value="UniProtKB-UniRule"/>
</dbReference>
<dbReference type="AlphaFoldDB" id="A0A9J6E0I0"/>
<gene>
    <name evidence="8" type="ORF">HPB51_007062</name>
</gene>
<keyword evidence="2 5" id="KW-0863">Zinc-finger</keyword>
<protein>
    <recommendedName>
        <fullName evidence="7">THAP-type domain-containing protein</fullName>
    </recommendedName>
</protein>
<sequence>MPFCYAYQCNSRSEKGFLLFNIPWGKRDVQRKKQWLHNIGRKDFAPTRRTFLCEVHCLLHDDDDNTLSYDIAVSSPPLDAGSSPVVLPGSPVSPASSPSPPASVDEAGAVLDGPDEIQQQPESDNATLRMPLDHTRLLEDQARLLHSLLWDPPSDESWAQCEEAWTRAVALAVEAVRLLPGYLGRPIGLDRPLCKTHTLTTVYAFANYVGRVAVIPKKTAAKLSSIVNAILWEGKPAPVSGRFAHIPGSAFHGTTFVDFGAVFRHVRTCKAYVERAEAAKGTTFLPIIVGVVAEALLGQPA</sequence>
<dbReference type="InterPro" id="IPR006612">
    <property type="entry name" value="THAP_Znf"/>
</dbReference>
<feature type="region of interest" description="Disordered" evidence="6">
    <location>
        <begin position="79"/>
        <end position="108"/>
    </location>
</feature>
<dbReference type="Proteomes" id="UP000821866">
    <property type="component" value="Chromosome 4"/>
</dbReference>
<dbReference type="VEuPathDB" id="VectorBase:LOC119168650"/>
<dbReference type="SUPFAM" id="SSF57716">
    <property type="entry name" value="Glucocorticoid receptor-like (DNA-binding domain)"/>
    <property type="match status" value="1"/>
</dbReference>
<dbReference type="Pfam" id="PF05485">
    <property type="entry name" value="THAP"/>
    <property type="match status" value="1"/>
</dbReference>